<dbReference type="GO" id="GO:0009401">
    <property type="term" value="P:phosphoenolpyruvate-dependent sugar phosphotransferase system"/>
    <property type="evidence" value="ECO:0007669"/>
    <property type="project" value="InterPro"/>
</dbReference>
<accession>A0A371IKV7</accession>
<dbReference type="AlphaFoldDB" id="A0A371IKV7"/>
<dbReference type="Proteomes" id="UP000093352">
    <property type="component" value="Unassembled WGS sequence"/>
</dbReference>
<dbReference type="PROSITE" id="PS51097">
    <property type="entry name" value="PTS_EIIA_TYPE_5"/>
    <property type="match status" value="1"/>
</dbReference>
<dbReference type="STRING" id="1871336.BBG48_04625"/>
<dbReference type="RefSeq" id="WP_068913902.1">
    <property type="nucleotide sequence ID" value="NZ_MBEW02000011.1"/>
</dbReference>
<dbReference type="Pfam" id="PF03829">
    <property type="entry name" value="PTSIIA_gutA"/>
    <property type="match status" value="1"/>
</dbReference>
<reference evidence="2 3" key="1">
    <citation type="journal article" date="2016" name="Genome Announc.">
        <title>Draft Genome Sequence of Criibacterium bergeronii gen. nov., sp. nov., Strain CCRI-22567T, Isolated from a Vaginal Sample from a Woman with Bacterial Vaginosis.</title>
        <authorList>
            <person name="Maheux A.F."/>
            <person name="Berube E."/>
            <person name="Boudreau D.K."/>
            <person name="Raymond F."/>
            <person name="Corbeil J."/>
            <person name="Roy P.H."/>
            <person name="Boissinot M."/>
            <person name="Omar R.F."/>
        </authorList>
    </citation>
    <scope>NUCLEOTIDE SEQUENCE [LARGE SCALE GENOMIC DNA]</scope>
    <source>
        <strain evidence="2 3">CCRI-22567</strain>
    </source>
</reference>
<comment type="caution">
    <text evidence="2">The sequence shown here is derived from an EMBL/GenBank/DDBJ whole genome shotgun (WGS) entry which is preliminary data.</text>
</comment>
<dbReference type="Gene3D" id="2.40.33.40">
    <property type="entry name" value="Phosphotransferase system, glucitol/sorbitol-specific IIA component"/>
    <property type="match status" value="1"/>
</dbReference>
<dbReference type="GO" id="GO:0008982">
    <property type="term" value="F:protein-N(PI)-phosphohistidine-sugar phosphotransferase activity"/>
    <property type="evidence" value="ECO:0007669"/>
    <property type="project" value="InterPro"/>
</dbReference>
<name>A0A371IKV7_9FIRM</name>
<dbReference type="EMBL" id="MBEW02000011">
    <property type="protein sequence ID" value="RDY21127.1"/>
    <property type="molecule type" value="Genomic_DNA"/>
</dbReference>
<evidence type="ECO:0000313" key="2">
    <source>
        <dbReference type="EMBL" id="RDY21127.1"/>
    </source>
</evidence>
<protein>
    <submittedName>
        <fullName evidence="2">PTS sorbitol transporter subunit IIA</fullName>
    </submittedName>
</protein>
<sequence>MVAYESKITELGEKANHVESDFFEPNMMIFFGDSVPETLKQYCYILNTSEINSPIKKGMHLNINDDAFEILYVGRLVESNLRDLAHVTVVFTDYIGHVLPGQIVVKGKRPSEVKIGDTISITE</sequence>
<dbReference type="PANTHER" id="PTHR40398:SF1">
    <property type="entry name" value="PTS SYSTEM GLUCITOL_SORBITOL-SPECIFIC EIIA COMPONENT"/>
    <property type="match status" value="1"/>
</dbReference>
<dbReference type="GO" id="GO:0005737">
    <property type="term" value="C:cytoplasm"/>
    <property type="evidence" value="ECO:0007669"/>
    <property type="project" value="InterPro"/>
</dbReference>
<dbReference type="GO" id="GO:0016301">
    <property type="term" value="F:kinase activity"/>
    <property type="evidence" value="ECO:0007669"/>
    <property type="project" value="TreeGrafter"/>
</dbReference>
<comment type="caution">
    <text evidence="1">Lacks conserved residue(s) required for the propagation of feature annotation.</text>
</comment>
<organism evidence="2 3">
    <name type="scientific">Criibacterium bergeronii</name>
    <dbReference type="NCBI Taxonomy" id="1871336"/>
    <lineage>
        <taxon>Bacteria</taxon>
        <taxon>Bacillati</taxon>
        <taxon>Bacillota</taxon>
        <taxon>Clostridia</taxon>
        <taxon>Peptostreptococcales</taxon>
        <taxon>Filifactoraceae</taxon>
        <taxon>Criibacterium</taxon>
    </lineage>
</organism>
<dbReference type="PANTHER" id="PTHR40398">
    <property type="entry name" value="PTS SYSTEM GLUCITOL/SORBITOL-SPECIFIC EIIA COMPONENT"/>
    <property type="match status" value="1"/>
</dbReference>
<evidence type="ECO:0000313" key="3">
    <source>
        <dbReference type="Proteomes" id="UP000093352"/>
    </source>
</evidence>
<dbReference type="InterPro" id="IPR004716">
    <property type="entry name" value="PTS_IIA_glucitol/sorbitol-sp"/>
</dbReference>
<gene>
    <name evidence="2" type="ORF">BBG48_006260</name>
</gene>
<evidence type="ECO:0000256" key="1">
    <source>
        <dbReference type="PROSITE-ProRule" id="PRU00420"/>
    </source>
</evidence>
<dbReference type="SUPFAM" id="SSF141530">
    <property type="entry name" value="PTSIIA/GutA-like"/>
    <property type="match status" value="1"/>
</dbReference>
<proteinExistence type="predicted"/>
<dbReference type="InterPro" id="IPR036665">
    <property type="entry name" value="PTS_IIA_glucitol/sorbitol_sf"/>
</dbReference>
<keyword evidence="3" id="KW-1185">Reference proteome</keyword>